<reference evidence="1" key="2">
    <citation type="submission" date="2023-01" db="EMBL/GenBank/DDBJ databases">
        <title>Draft genome sequence of Portibacter lacus strain NBRC 108769.</title>
        <authorList>
            <person name="Sun Q."/>
            <person name="Mori K."/>
        </authorList>
    </citation>
    <scope>NUCLEOTIDE SEQUENCE</scope>
    <source>
        <strain evidence="1">NBRC 108769</strain>
    </source>
</reference>
<dbReference type="EMBL" id="BSOH01000011">
    <property type="protein sequence ID" value="GLR17439.1"/>
    <property type="molecule type" value="Genomic_DNA"/>
</dbReference>
<reference evidence="1" key="1">
    <citation type="journal article" date="2014" name="Int. J. Syst. Evol. Microbiol.">
        <title>Complete genome sequence of Corynebacterium casei LMG S-19264T (=DSM 44701T), isolated from a smear-ripened cheese.</title>
        <authorList>
            <consortium name="US DOE Joint Genome Institute (JGI-PGF)"/>
            <person name="Walter F."/>
            <person name="Albersmeier A."/>
            <person name="Kalinowski J."/>
            <person name="Ruckert C."/>
        </authorList>
    </citation>
    <scope>NUCLEOTIDE SEQUENCE</scope>
    <source>
        <strain evidence="1">NBRC 108769</strain>
    </source>
</reference>
<dbReference type="Gene3D" id="1.25.10.90">
    <property type="match status" value="1"/>
</dbReference>
<name>A0AA37SQD1_9BACT</name>
<dbReference type="RefSeq" id="WP_235294146.1">
    <property type="nucleotide sequence ID" value="NZ_BSOH01000011.1"/>
</dbReference>
<dbReference type="InterPro" id="IPR016024">
    <property type="entry name" value="ARM-type_fold"/>
</dbReference>
<evidence type="ECO:0000313" key="2">
    <source>
        <dbReference type="Proteomes" id="UP001156666"/>
    </source>
</evidence>
<dbReference type="PANTHER" id="PTHR41291">
    <property type="entry name" value="DNA ALKYLATION REPAIR PROTEIN"/>
    <property type="match status" value="1"/>
</dbReference>
<sequence>MTVAEVMTQLESWGNPKTKEVLLKHGAREPFFGVKVADLKKIVKKVKKNHELAMALYDTGNSDAMYLAGLISDETKMTKADLNKWAEEAYWYMISEYAVAWAAAETPFAEEIADEWIQSDKVNVASAGWATWSNILLLKADEDLDLEKIKSLMAKAEEGIHDHQDRVSYTKNGFILAAGGAVSALTDLATEYGNRIGKVKVNMGETACKVPFIPDYLKKMKEKGRIGNKKKTVKC</sequence>
<gene>
    <name evidence="1" type="ORF">GCM10007940_20540</name>
</gene>
<dbReference type="AlphaFoldDB" id="A0AA37SQD1"/>
<organism evidence="1 2">
    <name type="scientific">Portibacter lacus</name>
    <dbReference type="NCBI Taxonomy" id="1099794"/>
    <lineage>
        <taxon>Bacteria</taxon>
        <taxon>Pseudomonadati</taxon>
        <taxon>Bacteroidota</taxon>
        <taxon>Saprospiria</taxon>
        <taxon>Saprospirales</taxon>
        <taxon>Haliscomenobacteraceae</taxon>
        <taxon>Portibacter</taxon>
    </lineage>
</organism>
<proteinExistence type="predicted"/>
<dbReference type="Pfam" id="PF08713">
    <property type="entry name" value="DNA_alkylation"/>
    <property type="match status" value="1"/>
</dbReference>
<dbReference type="PANTHER" id="PTHR41291:SF1">
    <property type="entry name" value="DNA ALKYLATION REPAIR PROTEIN"/>
    <property type="match status" value="1"/>
</dbReference>
<dbReference type="InterPro" id="IPR014825">
    <property type="entry name" value="DNA_alkylation"/>
</dbReference>
<protein>
    <recommendedName>
        <fullName evidence="3">DNA alkylation repair protein</fullName>
    </recommendedName>
</protein>
<evidence type="ECO:0000313" key="1">
    <source>
        <dbReference type="EMBL" id="GLR17439.1"/>
    </source>
</evidence>
<comment type="caution">
    <text evidence="1">The sequence shown here is derived from an EMBL/GenBank/DDBJ whole genome shotgun (WGS) entry which is preliminary data.</text>
</comment>
<dbReference type="SUPFAM" id="SSF48371">
    <property type="entry name" value="ARM repeat"/>
    <property type="match status" value="1"/>
</dbReference>
<dbReference type="Proteomes" id="UP001156666">
    <property type="component" value="Unassembled WGS sequence"/>
</dbReference>
<accession>A0AA37SQD1</accession>
<evidence type="ECO:0008006" key="3">
    <source>
        <dbReference type="Google" id="ProtNLM"/>
    </source>
</evidence>
<keyword evidence="2" id="KW-1185">Reference proteome</keyword>